<dbReference type="GO" id="GO:0004175">
    <property type="term" value="F:endopeptidase activity"/>
    <property type="evidence" value="ECO:0007669"/>
    <property type="project" value="UniProtKB-ARBA"/>
</dbReference>
<evidence type="ECO:0000259" key="2">
    <source>
        <dbReference type="Pfam" id="PF02517"/>
    </source>
</evidence>
<dbReference type="Pfam" id="PF02517">
    <property type="entry name" value="Rce1-like"/>
    <property type="match status" value="1"/>
</dbReference>
<keyword evidence="3" id="KW-0378">Hydrolase</keyword>
<dbReference type="GO" id="GO:0008237">
    <property type="term" value="F:metallopeptidase activity"/>
    <property type="evidence" value="ECO:0007669"/>
    <property type="project" value="UniProtKB-KW"/>
</dbReference>
<dbReference type="InterPro" id="IPR003675">
    <property type="entry name" value="Rce1/LyrA-like_dom"/>
</dbReference>
<evidence type="ECO:0000313" key="4">
    <source>
        <dbReference type="Proteomes" id="UP000886876"/>
    </source>
</evidence>
<feature type="transmembrane region" description="Helical" evidence="1">
    <location>
        <begin position="196"/>
        <end position="214"/>
    </location>
</feature>
<gene>
    <name evidence="3" type="ORF">IAD42_01855</name>
</gene>
<dbReference type="PANTHER" id="PTHR36435:SF1">
    <property type="entry name" value="CAAX AMINO TERMINAL PROTEASE FAMILY PROTEIN"/>
    <property type="match status" value="1"/>
</dbReference>
<feature type="domain" description="CAAX prenyl protease 2/Lysostaphin resistance protein A-like" evidence="2">
    <location>
        <begin position="140"/>
        <end position="233"/>
    </location>
</feature>
<evidence type="ECO:0000256" key="1">
    <source>
        <dbReference type="SAM" id="Phobius"/>
    </source>
</evidence>
<protein>
    <submittedName>
        <fullName evidence="3">CPBP family intramembrane metalloprotease</fullName>
    </submittedName>
</protein>
<dbReference type="PANTHER" id="PTHR36435">
    <property type="entry name" value="SLR1288 PROTEIN"/>
    <property type="match status" value="1"/>
</dbReference>
<comment type="caution">
    <text evidence="3">The sequence shown here is derived from an EMBL/GenBank/DDBJ whole genome shotgun (WGS) entry which is preliminary data.</text>
</comment>
<proteinExistence type="predicted"/>
<sequence length="243" mass="26881">MENRPIPRTDFINLMSRGEMIAAAIYLPIHVIGLPLALGWLGTLIPGLASMTNTELNLLYYGVGMLYMLILLRRFLRRSFDVALDAKGRFLLSVLGGYAVDIGLSFILSAVLLVFGLELGMSPNNQAIMAEAATDYRRLAVMVVVMAPIVEEPMFRGLLFGCIRPRSRALAYIVSVLLFSLYHVWQYAFIGGDFTLLIYSLLYMPVSAGLCWAYDRSGSIWAPMVMHGIINALSLSVLNSGVF</sequence>
<evidence type="ECO:0000313" key="3">
    <source>
        <dbReference type="EMBL" id="HIS96699.1"/>
    </source>
</evidence>
<dbReference type="EMBL" id="DVJS01000041">
    <property type="protein sequence ID" value="HIS96699.1"/>
    <property type="molecule type" value="Genomic_DNA"/>
</dbReference>
<keyword evidence="3" id="KW-0482">Metalloprotease</keyword>
<name>A0A9D1K7U8_9FIRM</name>
<dbReference type="InterPro" id="IPR052710">
    <property type="entry name" value="CAAX_protease"/>
</dbReference>
<feature type="transmembrane region" description="Helical" evidence="1">
    <location>
        <begin position="221"/>
        <end position="242"/>
    </location>
</feature>
<reference evidence="3" key="1">
    <citation type="submission" date="2020-10" db="EMBL/GenBank/DDBJ databases">
        <authorList>
            <person name="Gilroy R."/>
        </authorList>
    </citation>
    <scope>NUCLEOTIDE SEQUENCE</scope>
    <source>
        <strain evidence="3">ChiHecec3B27-6122</strain>
    </source>
</reference>
<feature type="transmembrane region" description="Helical" evidence="1">
    <location>
        <begin position="136"/>
        <end position="158"/>
    </location>
</feature>
<dbReference type="GO" id="GO:0080120">
    <property type="term" value="P:CAAX-box protein maturation"/>
    <property type="evidence" value="ECO:0007669"/>
    <property type="project" value="UniProtKB-ARBA"/>
</dbReference>
<keyword evidence="1" id="KW-0472">Membrane</keyword>
<keyword evidence="1" id="KW-1133">Transmembrane helix</keyword>
<dbReference type="AlphaFoldDB" id="A0A9D1K7U8"/>
<keyword evidence="3" id="KW-0645">Protease</keyword>
<feature type="transmembrane region" description="Helical" evidence="1">
    <location>
        <begin position="170"/>
        <end position="190"/>
    </location>
</feature>
<keyword evidence="1" id="KW-0812">Transmembrane</keyword>
<reference evidence="3" key="2">
    <citation type="journal article" date="2021" name="PeerJ">
        <title>Extensive microbial diversity within the chicken gut microbiome revealed by metagenomics and culture.</title>
        <authorList>
            <person name="Gilroy R."/>
            <person name="Ravi A."/>
            <person name="Getino M."/>
            <person name="Pursley I."/>
            <person name="Horton D.L."/>
            <person name="Alikhan N.F."/>
            <person name="Baker D."/>
            <person name="Gharbi K."/>
            <person name="Hall N."/>
            <person name="Watson M."/>
            <person name="Adriaenssens E.M."/>
            <person name="Foster-Nyarko E."/>
            <person name="Jarju S."/>
            <person name="Secka A."/>
            <person name="Antonio M."/>
            <person name="Oren A."/>
            <person name="Chaudhuri R.R."/>
            <person name="La Ragione R."/>
            <person name="Hildebrand F."/>
            <person name="Pallen M.J."/>
        </authorList>
    </citation>
    <scope>NUCLEOTIDE SEQUENCE</scope>
    <source>
        <strain evidence="3">ChiHecec3B27-6122</strain>
    </source>
</reference>
<feature type="transmembrane region" description="Helical" evidence="1">
    <location>
        <begin position="88"/>
        <end position="116"/>
    </location>
</feature>
<dbReference type="Proteomes" id="UP000886876">
    <property type="component" value="Unassembled WGS sequence"/>
</dbReference>
<organism evidence="3 4">
    <name type="scientific">Candidatus Scatomorpha pullistercoris</name>
    <dbReference type="NCBI Taxonomy" id="2840929"/>
    <lineage>
        <taxon>Bacteria</taxon>
        <taxon>Bacillati</taxon>
        <taxon>Bacillota</taxon>
        <taxon>Clostridia</taxon>
        <taxon>Eubacteriales</taxon>
        <taxon>Candidatus Scatomorpha</taxon>
    </lineage>
</organism>
<feature type="transmembrane region" description="Helical" evidence="1">
    <location>
        <begin position="21"/>
        <end position="46"/>
    </location>
</feature>
<feature type="transmembrane region" description="Helical" evidence="1">
    <location>
        <begin position="58"/>
        <end position="76"/>
    </location>
</feature>
<accession>A0A9D1K7U8</accession>